<dbReference type="PANTHER" id="PTHR12526">
    <property type="entry name" value="GLYCOSYLTRANSFERASE"/>
    <property type="match status" value="1"/>
</dbReference>
<evidence type="ECO:0000256" key="1">
    <source>
        <dbReference type="ARBA" id="ARBA00009481"/>
    </source>
</evidence>
<accession>A0A1X1A7H8</accession>
<keyword evidence="3 5" id="KW-0808">Transferase</keyword>
<name>A0A1X1A7H8_PSEPU</name>
<gene>
    <name evidence="5" type="ORF">B7H17_02060</name>
</gene>
<dbReference type="OrthoDB" id="9792269at2"/>
<keyword evidence="2" id="KW-0328">Glycosyltransferase</keyword>
<dbReference type="PANTHER" id="PTHR12526:SF640">
    <property type="entry name" value="COLANIC ACID BIOSYNTHESIS GLYCOSYLTRANSFERASE WCAL-RELATED"/>
    <property type="match status" value="1"/>
</dbReference>
<evidence type="ECO:0000259" key="4">
    <source>
        <dbReference type="Pfam" id="PF00534"/>
    </source>
</evidence>
<dbReference type="Proteomes" id="UP000193675">
    <property type="component" value="Unassembled WGS sequence"/>
</dbReference>
<evidence type="ECO:0000313" key="6">
    <source>
        <dbReference type="Proteomes" id="UP000193675"/>
    </source>
</evidence>
<organism evidence="5 6">
    <name type="scientific">Pseudomonas putida</name>
    <name type="common">Arthrobacter siderocapsulatus</name>
    <dbReference type="NCBI Taxonomy" id="303"/>
    <lineage>
        <taxon>Bacteria</taxon>
        <taxon>Pseudomonadati</taxon>
        <taxon>Pseudomonadota</taxon>
        <taxon>Gammaproteobacteria</taxon>
        <taxon>Pseudomonadales</taxon>
        <taxon>Pseudomonadaceae</taxon>
        <taxon>Pseudomonas</taxon>
    </lineage>
</organism>
<reference evidence="5 6" key="1">
    <citation type="submission" date="2017-04" db="EMBL/GenBank/DDBJ databases">
        <title>Presence of VIM-2 positive Pseudomonas species in chickens and their surrounding environment.</title>
        <authorList>
            <person name="Zhang R."/>
        </authorList>
    </citation>
    <scope>NUCLEOTIDE SEQUENCE [LARGE SCALE GENOMIC DNA]</scope>
    <source>
        <strain evidence="5 6">DZ-C18</strain>
    </source>
</reference>
<dbReference type="SUPFAM" id="SSF53756">
    <property type="entry name" value="UDP-Glycosyltransferase/glycogen phosphorylase"/>
    <property type="match status" value="1"/>
</dbReference>
<evidence type="ECO:0000313" key="5">
    <source>
        <dbReference type="EMBL" id="ORL67866.1"/>
    </source>
</evidence>
<evidence type="ECO:0000256" key="2">
    <source>
        <dbReference type="ARBA" id="ARBA00022676"/>
    </source>
</evidence>
<sequence length="364" mass="39627">MNIVNVMWSGGAQYTSIHTVHRQVLGHAPADVRVSNWLLLGEQGCGGLGETHLWNLPQRALKGRLPERLMVPWLRLRLRAALRQAQPDVLLLDGLGVARLMLPLLRQLPGVRAAVLFHGSTRLRGSDVSLLRSVPRERLSIAAVSGTLARSLEQDLGLPVRTLRIAMDPAVFCGQLLARNAARQTLGLPAQGEGRVLCAVGRLVESKGFEMLIEAFARAREQQPNLHLMIFGDGELRDRLAARIEALGLDGCVRLCGYRPDLSQLYRAFDGLLLPSRSEGLGLVLQEAVLADIPVICSDLAVFREQLGEADCYLPVADVEAWSQAIARCASLDTQATAAAQRRSLAPEQSWQAFLAGVASLLGR</sequence>
<dbReference type="GO" id="GO:0016757">
    <property type="term" value="F:glycosyltransferase activity"/>
    <property type="evidence" value="ECO:0007669"/>
    <property type="project" value="UniProtKB-KW"/>
</dbReference>
<comment type="similarity">
    <text evidence="1">Belongs to the glycosyltransferase group 1 family. Glycosyltransferase 4 subfamily.</text>
</comment>
<dbReference type="Pfam" id="PF00534">
    <property type="entry name" value="Glycos_transf_1"/>
    <property type="match status" value="1"/>
</dbReference>
<dbReference type="RefSeq" id="WP_084854102.1">
    <property type="nucleotide sequence ID" value="NZ_JAOTEI010000067.1"/>
</dbReference>
<dbReference type="AlphaFoldDB" id="A0A1X1A7H8"/>
<proteinExistence type="inferred from homology"/>
<protein>
    <submittedName>
        <fullName evidence="5">Glycosyl transferase</fullName>
    </submittedName>
</protein>
<feature type="domain" description="Glycosyl transferase family 1" evidence="4">
    <location>
        <begin position="191"/>
        <end position="332"/>
    </location>
</feature>
<dbReference type="InterPro" id="IPR001296">
    <property type="entry name" value="Glyco_trans_1"/>
</dbReference>
<comment type="caution">
    <text evidence="5">The sequence shown here is derived from an EMBL/GenBank/DDBJ whole genome shotgun (WGS) entry which is preliminary data.</text>
</comment>
<dbReference type="EMBL" id="NBWC01000002">
    <property type="protein sequence ID" value="ORL67866.1"/>
    <property type="molecule type" value="Genomic_DNA"/>
</dbReference>
<evidence type="ECO:0000256" key="3">
    <source>
        <dbReference type="ARBA" id="ARBA00022679"/>
    </source>
</evidence>
<dbReference type="Gene3D" id="3.40.50.2000">
    <property type="entry name" value="Glycogen Phosphorylase B"/>
    <property type="match status" value="2"/>
</dbReference>